<dbReference type="GO" id="GO:0005829">
    <property type="term" value="C:cytosol"/>
    <property type="evidence" value="ECO:0007669"/>
    <property type="project" value="TreeGrafter"/>
</dbReference>
<dbReference type="SUPFAM" id="SSF56796">
    <property type="entry name" value="Dehydroquinate synthase-like"/>
    <property type="match status" value="1"/>
</dbReference>
<keyword evidence="5" id="KW-1185">Reference proteome</keyword>
<dbReference type="EMBL" id="FOOE01000031">
    <property type="protein sequence ID" value="SFG17457.1"/>
    <property type="molecule type" value="Genomic_DNA"/>
</dbReference>
<dbReference type="CDD" id="cd08187">
    <property type="entry name" value="BDH"/>
    <property type="match status" value="1"/>
</dbReference>
<dbReference type="GO" id="GO:1990002">
    <property type="term" value="F:methylglyoxal reductase (NADPH) (acetol producing) activity"/>
    <property type="evidence" value="ECO:0007669"/>
    <property type="project" value="TreeGrafter"/>
</dbReference>
<keyword evidence="1" id="KW-0560">Oxidoreductase</keyword>
<dbReference type="Proteomes" id="UP000182135">
    <property type="component" value="Unassembled WGS sequence"/>
</dbReference>
<dbReference type="PROSITE" id="PS00060">
    <property type="entry name" value="ADH_IRON_2"/>
    <property type="match status" value="1"/>
</dbReference>
<organism evidence="4 5">
    <name type="scientific">Clostridium cadaveris</name>
    <dbReference type="NCBI Taxonomy" id="1529"/>
    <lineage>
        <taxon>Bacteria</taxon>
        <taxon>Bacillati</taxon>
        <taxon>Bacillota</taxon>
        <taxon>Clostridia</taxon>
        <taxon>Eubacteriales</taxon>
        <taxon>Clostridiaceae</taxon>
        <taxon>Clostridium</taxon>
    </lineage>
</organism>
<feature type="domain" description="Fe-containing alcohol dehydrogenase-like C-terminal" evidence="3">
    <location>
        <begin position="188"/>
        <end position="388"/>
    </location>
</feature>
<evidence type="ECO:0000313" key="4">
    <source>
        <dbReference type="EMBL" id="SFG17457.1"/>
    </source>
</evidence>
<dbReference type="RefSeq" id="WP_074846462.1">
    <property type="nucleotide sequence ID" value="NZ_FOOE01000031.1"/>
</dbReference>
<dbReference type="PANTHER" id="PTHR43633:SF1">
    <property type="entry name" value="ALCOHOL DEHYDROGENASE YQHD"/>
    <property type="match status" value="1"/>
</dbReference>
<proteinExistence type="predicted"/>
<gene>
    <name evidence="4" type="ORF">SAMN04487885_1314</name>
</gene>
<dbReference type="FunFam" id="3.40.50.1970:FF:000003">
    <property type="entry name" value="Alcohol dehydrogenase, iron-containing"/>
    <property type="match status" value="1"/>
</dbReference>
<dbReference type="InterPro" id="IPR056798">
    <property type="entry name" value="ADH_Fe_C"/>
</dbReference>
<dbReference type="Pfam" id="PF25137">
    <property type="entry name" value="ADH_Fe_C"/>
    <property type="match status" value="1"/>
</dbReference>
<name>A0A1I2PTX5_9CLOT</name>
<dbReference type="PROSITE" id="PS00913">
    <property type="entry name" value="ADH_IRON_1"/>
    <property type="match status" value="1"/>
</dbReference>
<reference evidence="4 5" key="1">
    <citation type="submission" date="2016-10" db="EMBL/GenBank/DDBJ databases">
        <authorList>
            <person name="de Groot N.N."/>
        </authorList>
    </citation>
    <scope>NUCLEOTIDE SEQUENCE [LARGE SCALE GENOMIC DNA]</scope>
    <source>
        <strain evidence="4 5">NLAE-zl-G419</strain>
    </source>
</reference>
<dbReference type="Gene3D" id="3.40.50.1970">
    <property type="match status" value="1"/>
</dbReference>
<accession>A0A1I2PTX5</accession>
<dbReference type="InterPro" id="IPR018211">
    <property type="entry name" value="ADH_Fe_CS"/>
</dbReference>
<evidence type="ECO:0000313" key="5">
    <source>
        <dbReference type="Proteomes" id="UP000182135"/>
    </source>
</evidence>
<evidence type="ECO:0000259" key="2">
    <source>
        <dbReference type="Pfam" id="PF00465"/>
    </source>
</evidence>
<dbReference type="GO" id="GO:1990362">
    <property type="term" value="F:butanol dehydrogenase (NAD+) activity"/>
    <property type="evidence" value="ECO:0007669"/>
    <property type="project" value="InterPro"/>
</dbReference>
<dbReference type="GO" id="GO:0046872">
    <property type="term" value="F:metal ion binding"/>
    <property type="evidence" value="ECO:0007669"/>
    <property type="project" value="InterPro"/>
</dbReference>
<dbReference type="InterPro" id="IPR044731">
    <property type="entry name" value="BDH-like"/>
</dbReference>
<feature type="domain" description="Alcohol dehydrogenase iron-type/glycerol dehydrogenase GldA" evidence="2">
    <location>
        <begin position="9"/>
        <end position="177"/>
    </location>
</feature>
<dbReference type="Gene3D" id="1.20.1090.10">
    <property type="entry name" value="Dehydroquinate synthase-like - alpha domain"/>
    <property type="match status" value="1"/>
</dbReference>
<evidence type="ECO:0000259" key="3">
    <source>
        <dbReference type="Pfam" id="PF25137"/>
    </source>
</evidence>
<dbReference type="GO" id="GO:0008106">
    <property type="term" value="F:alcohol dehydrogenase (NADP+) activity"/>
    <property type="evidence" value="ECO:0007669"/>
    <property type="project" value="TreeGrafter"/>
</dbReference>
<dbReference type="PANTHER" id="PTHR43633">
    <property type="entry name" value="ALCOHOL DEHYDROGENASE YQHD"/>
    <property type="match status" value="1"/>
</dbReference>
<dbReference type="eggNOG" id="COG1979">
    <property type="taxonomic scope" value="Bacteria"/>
</dbReference>
<dbReference type="Pfam" id="PF00465">
    <property type="entry name" value="Fe-ADH"/>
    <property type="match status" value="1"/>
</dbReference>
<protein>
    <submittedName>
        <fullName evidence="4">Uncharacterized protein</fullName>
    </submittedName>
</protein>
<sequence>MRNFHYSIPTEIYFGKGQISKLSEAVKKYGSKVLMVYGGGSIKKMSLYDKVIVLLKEADIEVFELGGVDPNPRVTSVGEGAKLCRENNIEVILAVGGGSTIDCAKAIGAAYYYEGDPWDIVANTSKITKVLPVISVLTLSATGSEMDPFAVISNMDTNEKLGMANEGMRPKASILDPEYTYSVPKNQTAAGTADIMSHIFEEYFSAERNAYVQDRMAEALLKTCIKYGKIAVEDPNNYDARANLMWASSLAINGILDCGKNNAWSVHPMEHELSAFYDITHGVGLAILTPHWMRYVLNDDTVDKFVEYGVNVWDIDKNLDRYDIANKAIDMTKKYFTESLGIPETLKEVGIGEEKLELMAKQATRFGAIGSFELLETKDVLNIYKSAL</sequence>
<evidence type="ECO:0000256" key="1">
    <source>
        <dbReference type="ARBA" id="ARBA00023002"/>
    </source>
</evidence>
<dbReference type="AlphaFoldDB" id="A0A1I2PTX5"/>
<dbReference type="STRING" id="1529.SAMN04487885_1314"/>
<dbReference type="InterPro" id="IPR001670">
    <property type="entry name" value="ADH_Fe/GldA"/>
</dbReference>
<dbReference type="OrthoDB" id="9801156at2"/>